<dbReference type="Gene3D" id="3.40.50.2060">
    <property type="match status" value="1"/>
</dbReference>
<dbReference type="InterPro" id="IPR043154">
    <property type="entry name" value="Sec-1-like_dom1"/>
</dbReference>
<protein>
    <submittedName>
        <fullName evidence="2">Uncharacterized protein</fullName>
    </submittedName>
</protein>
<comment type="caution">
    <text evidence="2">The sequence shown here is derived from an EMBL/GenBank/DDBJ whole genome shotgun (WGS) entry which is preliminary data.</text>
</comment>
<comment type="similarity">
    <text evidence="1">Belongs to the STXBP/unc-18/SEC1 family.</text>
</comment>
<dbReference type="InterPro" id="IPR001619">
    <property type="entry name" value="Sec1-like"/>
</dbReference>
<dbReference type="InterPro" id="IPR036045">
    <property type="entry name" value="Sec1-like_sf"/>
</dbReference>
<evidence type="ECO:0000256" key="1">
    <source>
        <dbReference type="ARBA" id="ARBA00009884"/>
    </source>
</evidence>
<name>A0A086J0Z2_NEMA1</name>
<dbReference type="AlphaFoldDB" id="A0A086J0Z2"/>
<dbReference type="EMBL" id="AKIJ01000004">
    <property type="protein sequence ID" value="KFG25810.1"/>
    <property type="molecule type" value="Genomic_DNA"/>
</dbReference>
<sequence length="479" mass="55339">MDTLLADIRSALSRGNGIKALLLDEFTRDSISPIISHAELLSCDFFLFEIIKNTRQPIDVSCVAILSKSSVDMLISEIQRQTYREYYIFITDELSDAEIEKIASNDSNGVIKELQELYFPGVPFDNDFIILNGSTPLEIIHSFCCLIKGLNLSLEIRYLFGSEVSYKCADFINQVHLGSERPADLLIMERSIDLFTPLQYAWTYQAMADEYLEYKAGMISWGDYNLCTSQDDRFFEECKFMDILYATERLKESFKMVKISRESVGEFISNVRHRAKESNRLTMHLKAITQISNMCPENSDVSEMIYDLIEGVDVSPLEDPSDSQRLRISIIEYLCTLTTSKNIFMAMWKNQKKPVHLNNSYKNEIEEFSNKFVNPNISIRRPSFKKDMSRKLEYIPEVVRIVGELKKKRLSKKEFPVIRRVPGEKKTTLLFMHGGISFIEFRALKIFFAEEYPDEKILIITDKVIRANDVISAITPKKK</sequence>
<dbReference type="GeneID" id="77676769"/>
<evidence type="ECO:0000313" key="2">
    <source>
        <dbReference type="EMBL" id="KFG25810.1"/>
    </source>
</evidence>
<dbReference type="InterPro" id="IPR027482">
    <property type="entry name" value="Sec1-like_dom2"/>
</dbReference>
<dbReference type="PIRSF" id="PIRSF005715">
    <property type="entry name" value="VPS45_Sec1"/>
    <property type="match status" value="1"/>
</dbReference>
<dbReference type="Pfam" id="PF00995">
    <property type="entry name" value="Sec1"/>
    <property type="match status" value="1"/>
</dbReference>
<organism evidence="2 3">
    <name type="scientific">Nematocida ausubeli (strain ATCC PRA-371 / ERTm2)</name>
    <name type="common">Nematode killer fungus</name>
    <dbReference type="NCBI Taxonomy" id="1913371"/>
    <lineage>
        <taxon>Eukaryota</taxon>
        <taxon>Fungi</taxon>
        <taxon>Fungi incertae sedis</taxon>
        <taxon>Microsporidia</taxon>
        <taxon>Nematocida</taxon>
    </lineage>
</organism>
<dbReference type="PANTHER" id="PTHR11679">
    <property type="entry name" value="VESICLE PROTEIN SORTING-ASSOCIATED"/>
    <property type="match status" value="1"/>
</dbReference>
<dbReference type="Proteomes" id="UP000054524">
    <property type="component" value="Unassembled WGS sequence"/>
</dbReference>
<dbReference type="Gene3D" id="3.40.50.1910">
    <property type="match status" value="2"/>
</dbReference>
<dbReference type="RefSeq" id="XP_052904365.1">
    <property type="nucleotide sequence ID" value="XM_053049415.1"/>
</dbReference>
<proteinExistence type="inferred from homology"/>
<dbReference type="GO" id="GO:0016192">
    <property type="term" value="P:vesicle-mediated transport"/>
    <property type="evidence" value="ECO:0007669"/>
    <property type="project" value="InterPro"/>
</dbReference>
<gene>
    <name evidence="2" type="ORF">NESG_01796</name>
</gene>
<evidence type="ECO:0000313" key="3">
    <source>
        <dbReference type="Proteomes" id="UP000054524"/>
    </source>
</evidence>
<dbReference type="SUPFAM" id="SSF56815">
    <property type="entry name" value="Sec1/munc18-like (SM) proteins"/>
    <property type="match status" value="1"/>
</dbReference>
<reference evidence="2 3" key="1">
    <citation type="journal article" date="2014" name="Genome Announc.">
        <title>Genome Sequence of the Microsporidian Species Nematocida sp1 Strain ERTm6 (ATCC PRA-372).</title>
        <authorList>
            <person name="Bakowski M.A."/>
            <person name="Priest M."/>
            <person name="Young S."/>
            <person name="Cuomo C.A."/>
            <person name="Troemel E.R."/>
        </authorList>
    </citation>
    <scope>NUCLEOTIDE SEQUENCE [LARGE SCALE GENOMIC DNA]</scope>
    <source>
        <strain evidence="2 3">ERTm6</strain>
    </source>
</reference>
<dbReference type="HOGENOM" id="CLU_013933_1_0_1"/>
<keyword evidence="3" id="KW-1185">Reference proteome</keyword>
<accession>A0A086J0Z2</accession>